<protein>
    <submittedName>
        <fullName evidence="2">Uncharacterized protein</fullName>
    </submittedName>
</protein>
<sequence length="223" mass="24124">MAFCWSPGTSSFSILGIMTSWFLSLLTFILKSRAARGRRYLLCVVGEVDFVEDLGAVLLDGVYLHLALQAVGGEGLSAARLQEALSVPEKRLAGRKQAAAEPQQLPALLHAGPGFLRRGCLIGSLEFTHSLSGAAFLDITWRFTSFAGCLWDQGVPGQCCSSELSLLEQRVTAYLDLSLSPLWNIVTSSAMSSAVPPPRVKSPFRVSRLTAWPDALPSLRVRS</sequence>
<keyword evidence="1" id="KW-0472">Membrane</keyword>
<dbReference type="AlphaFoldDB" id="A0A4Z2I887"/>
<gene>
    <name evidence="2" type="ORF">EYF80_015603</name>
</gene>
<dbReference type="EMBL" id="SRLO01000117">
    <property type="protein sequence ID" value="TNN74158.1"/>
    <property type="molecule type" value="Genomic_DNA"/>
</dbReference>
<evidence type="ECO:0000256" key="1">
    <source>
        <dbReference type="SAM" id="Phobius"/>
    </source>
</evidence>
<proteinExistence type="predicted"/>
<evidence type="ECO:0000313" key="3">
    <source>
        <dbReference type="Proteomes" id="UP000314294"/>
    </source>
</evidence>
<name>A0A4Z2I887_9TELE</name>
<accession>A0A4Z2I887</accession>
<keyword evidence="1" id="KW-1133">Transmembrane helix</keyword>
<keyword evidence="3" id="KW-1185">Reference proteome</keyword>
<reference evidence="2 3" key="1">
    <citation type="submission" date="2019-03" db="EMBL/GenBank/DDBJ databases">
        <title>First draft genome of Liparis tanakae, snailfish: a comprehensive survey of snailfish specific genes.</title>
        <authorList>
            <person name="Kim W."/>
            <person name="Song I."/>
            <person name="Jeong J.-H."/>
            <person name="Kim D."/>
            <person name="Kim S."/>
            <person name="Ryu S."/>
            <person name="Song J.Y."/>
            <person name="Lee S.K."/>
        </authorList>
    </citation>
    <scope>NUCLEOTIDE SEQUENCE [LARGE SCALE GENOMIC DNA]</scope>
    <source>
        <tissue evidence="2">Muscle</tissue>
    </source>
</reference>
<keyword evidence="1" id="KW-0812">Transmembrane</keyword>
<evidence type="ECO:0000313" key="2">
    <source>
        <dbReference type="EMBL" id="TNN74158.1"/>
    </source>
</evidence>
<feature type="transmembrane region" description="Helical" evidence="1">
    <location>
        <begin position="12"/>
        <end position="30"/>
    </location>
</feature>
<dbReference type="Proteomes" id="UP000314294">
    <property type="component" value="Unassembled WGS sequence"/>
</dbReference>
<comment type="caution">
    <text evidence="2">The sequence shown here is derived from an EMBL/GenBank/DDBJ whole genome shotgun (WGS) entry which is preliminary data.</text>
</comment>
<organism evidence="2 3">
    <name type="scientific">Liparis tanakae</name>
    <name type="common">Tanaka's snailfish</name>
    <dbReference type="NCBI Taxonomy" id="230148"/>
    <lineage>
        <taxon>Eukaryota</taxon>
        <taxon>Metazoa</taxon>
        <taxon>Chordata</taxon>
        <taxon>Craniata</taxon>
        <taxon>Vertebrata</taxon>
        <taxon>Euteleostomi</taxon>
        <taxon>Actinopterygii</taxon>
        <taxon>Neopterygii</taxon>
        <taxon>Teleostei</taxon>
        <taxon>Neoteleostei</taxon>
        <taxon>Acanthomorphata</taxon>
        <taxon>Eupercaria</taxon>
        <taxon>Perciformes</taxon>
        <taxon>Cottioidei</taxon>
        <taxon>Cottales</taxon>
        <taxon>Liparidae</taxon>
        <taxon>Liparis</taxon>
    </lineage>
</organism>